<keyword evidence="2" id="KW-0863">Zinc-finger</keyword>
<comment type="caution">
    <text evidence="5">The sequence shown here is derived from an EMBL/GenBank/DDBJ whole genome shotgun (WGS) entry which is preliminary data.</text>
</comment>
<evidence type="ECO:0000313" key="6">
    <source>
        <dbReference type="Proteomes" id="UP001157353"/>
    </source>
</evidence>
<dbReference type="SUPFAM" id="SSF90209">
    <property type="entry name" value="Ran binding protein zinc finger-like"/>
    <property type="match status" value="1"/>
</dbReference>
<feature type="domain" description="RanBP2-type" evidence="4">
    <location>
        <begin position="77"/>
        <end position="96"/>
    </location>
</feature>
<dbReference type="RefSeq" id="WP_284204487.1">
    <property type="nucleotide sequence ID" value="NZ_BSPQ01000013.1"/>
</dbReference>
<protein>
    <submittedName>
        <fullName evidence="5">Zinc-finger-like domain-containing protein</fullName>
    </submittedName>
</protein>
<keyword evidence="1" id="KW-0479">Metal-binding</keyword>
<dbReference type="EMBL" id="BSPQ01000013">
    <property type="protein sequence ID" value="GLS91371.1"/>
    <property type="molecule type" value="Genomic_DNA"/>
</dbReference>
<accession>A0ABQ6E1Y0</accession>
<name>A0ABQ6E1Y0_9GAMM</name>
<gene>
    <name evidence="5" type="ORF">GCM10007916_24400</name>
</gene>
<keyword evidence="3" id="KW-0862">Zinc</keyword>
<evidence type="ECO:0000313" key="5">
    <source>
        <dbReference type="EMBL" id="GLS91371.1"/>
    </source>
</evidence>
<sequence length="103" mass="11814">MKMVYCNENSFLVNNVRNLLEAEQINTFLKNEFSQGAVGEVSATDAWPEVWIVNNTDFYQAMKIVHSSQQAHKGSDWVCADCEETNNASFEICWHCQGEHPQR</sequence>
<evidence type="ECO:0000256" key="3">
    <source>
        <dbReference type="ARBA" id="ARBA00022833"/>
    </source>
</evidence>
<dbReference type="PROSITE" id="PS01358">
    <property type="entry name" value="ZF_RANBP2_1"/>
    <property type="match status" value="1"/>
</dbReference>
<evidence type="ECO:0000259" key="4">
    <source>
        <dbReference type="PROSITE" id="PS01358"/>
    </source>
</evidence>
<proteinExistence type="predicted"/>
<keyword evidence="6" id="KW-1185">Reference proteome</keyword>
<organism evidence="5 6">
    <name type="scientific">Psychromonas marina</name>
    <dbReference type="NCBI Taxonomy" id="88364"/>
    <lineage>
        <taxon>Bacteria</taxon>
        <taxon>Pseudomonadati</taxon>
        <taxon>Pseudomonadota</taxon>
        <taxon>Gammaproteobacteria</taxon>
        <taxon>Alteromonadales</taxon>
        <taxon>Psychromonadaceae</taxon>
        <taxon>Psychromonas</taxon>
    </lineage>
</organism>
<dbReference type="Proteomes" id="UP001157353">
    <property type="component" value="Unassembled WGS sequence"/>
</dbReference>
<evidence type="ECO:0000256" key="1">
    <source>
        <dbReference type="ARBA" id="ARBA00022723"/>
    </source>
</evidence>
<dbReference type="InterPro" id="IPR036443">
    <property type="entry name" value="Znf_RanBP2_sf"/>
</dbReference>
<reference evidence="6" key="1">
    <citation type="journal article" date="2019" name="Int. J. Syst. Evol. Microbiol.">
        <title>The Global Catalogue of Microorganisms (GCM) 10K type strain sequencing project: providing services to taxonomists for standard genome sequencing and annotation.</title>
        <authorList>
            <consortium name="The Broad Institute Genomics Platform"/>
            <consortium name="The Broad Institute Genome Sequencing Center for Infectious Disease"/>
            <person name="Wu L."/>
            <person name="Ma J."/>
        </authorList>
    </citation>
    <scope>NUCLEOTIDE SEQUENCE [LARGE SCALE GENOMIC DNA]</scope>
    <source>
        <strain evidence="6">NBRC 103166</strain>
    </source>
</reference>
<evidence type="ECO:0000256" key="2">
    <source>
        <dbReference type="ARBA" id="ARBA00022771"/>
    </source>
</evidence>
<dbReference type="Pfam" id="PF09413">
    <property type="entry name" value="DUF2007"/>
    <property type="match status" value="1"/>
</dbReference>
<dbReference type="InterPro" id="IPR018551">
    <property type="entry name" value="DUF2007"/>
</dbReference>
<dbReference type="InterPro" id="IPR001876">
    <property type="entry name" value="Znf_RanBP2"/>
</dbReference>